<accession>D7DTS9</accession>
<keyword evidence="2" id="KW-1185">Reference proteome</keyword>
<dbReference type="HOGENOM" id="CLU_162437_0_0_2"/>
<gene>
    <name evidence="1" type="ordered locus">Mvol_0880</name>
</gene>
<protein>
    <submittedName>
        <fullName evidence="1">Energy-converting hydrogenase B, subunit P</fullName>
    </submittedName>
</protein>
<evidence type="ECO:0000313" key="2">
    <source>
        <dbReference type="Proteomes" id="UP000007722"/>
    </source>
</evidence>
<dbReference type="Pfam" id="PF10622">
    <property type="entry name" value="Ehbp"/>
    <property type="match status" value="1"/>
</dbReference>
<name>D7DTS9_METV3</name>
<dbReference type="STRING" id="456320.Mvol_0880"/>
<organism evidence="1 2">
    <name type="scientific">Methanococcus voltae (strain ATCC BAA-1334 / A3)</name>
    <dbReference type="NCBI Taxonomy" id="456320"/>
    <lineage>
        <taxon>Archaea</taxon>
        <taxon>Methanobacteriati</taxon>
        <taxon>Methanobacteriota</taxon>
        <taxon>Methanomada group</taxon>
        <taxon>Methanococci</taxon>
        <taxon>Methanococcales</taxon>
        <taxon>Methanococcaceae</taxon>
        <taxon>Methanococcus</taxon>
    </lineage>
</organism>
<reference evidence="1 2" key="1">
    <citation type="submission" date="2010-05" db="EMBL/GenBank/DDBJ databases">
        <title>Complete sequence of Methanococcus voltae A3.</title>
        <authorList>
            <consortium name="US DOE Joint Genome Institute"/>
            <person name="Lucas S."/>
            <person name="Copeland A."/>
            <person name="Lapidus A."/>
            <person name="Cheng J.-F."/>
            <person name="Bruce D."/>
            <person name="Goodwin L."/>
            <person name="Pitluck S."/>
            <person name="Lowry S."/>
            <person name="Clum A."/>
            <person name="Land M."/>
            <person name="Hauser L."/>
            <person name="Kyrpides N."/>
            <person name="Mikhailova N."/>
            <person name="Whitman W.B."/>
            <person name="Woyke T."/>
        </authorList>
    </citation>
    <scope>NUCLEOTIDE SEQUENCE [LARGE SCALE GENOMIC DNA]</scope>
    <source>
        <strain evidence="2">ATCC BAA-1334 / A3</strain>
    </source>
</reference>
<dbReference type="AlphaFoldDB" id="D7DTS9"/>
<dbReference type="Proteomes" id="UP000007722">
    <property type="component" value="Chromosome"/>
</dbReference>
<dbReference type="OrthoDB" id="73069at2157"/>
<dbReference type="KEGG" id="mvo:Mvol_0880"/>
<sequence>MPKMVLLPKLTMSLGGYIRETVQPYEEGEAEAFPYQNVIVGNPLDEPVKIDIPAYDNEWVERHKDLGLIIVPISTEDDFVGIFKMVQNKVKNTQ</sequence>
<dbReference type="InterPro" id="IPR019597">
    <property type="entry name" value="Energy-convert_hydgase-B_suP"/>
</dbReference>
<dbReference type="eggNOG" id="arCOG04876">
    <property type="taxonomic scope" value="Archaea"/>
</dbReference>
<dbReference type="EMBL" id="CP002057">
    <property type="protein sequence ID" value="ADI36539.1"/>
    <property type="molecule type" value="Genomic_DNA"/>
</dbReference>
<proteinExistence type="predicted"/>
<dbReference type="InParanoid" id="D7DTS9"/>
<evidence type="ECO:0000313" key="1">
    <source>
        <dbReference type="EMBL" id="ADI36539.1"/>
    </source>
</evidence>